<evidence type="ECO:0000256" key="1">
    <source>
        <dbReference type="SAM" id="MobiDB-lite"/>
    </source>
</evidence>
<dbReference type="Proteomes" id="UP000064137">
    <property type="component" value="Chromosome"/>
</dbReference>
<gene>
    <name evidence="2" type="ORF">APT59_08035</name>
</gene>
<dbReference type="RefSeq" id="WP_059314373.1">
    <property type="nucleotide sequence ID" value="NZ_CP013987.1"/>
</dbReference>
<dbReference type="KEGG" id="por:APT59_08035"/>
<sequence>MNRCTLTIDNQTLTFAVEDIASIEAALIEAARKPGQQTFRTLGPNRVGAKIELNVSGTTNSARHTTSGLPGDALTFSQTSPAPAILTDC</sequence>
<organism evidence="2 3">
    <name type="scientific">Pseudomonas oryzihabitans</name>
    <dbReference type="NCBI Taxonomy" id="47885"/>
    <lineage>
        <taxon>Bacteria</taxon>
        <taxon>Pseudomonadati</taxon>
        <taxon>Pseudomonadota</taxon>
        <taxon>Gammaproteobacteria</taxon>
        <taxon>Pseudomonadales</taxon>
        <taxon>Pseudomonadaceae</taxon>
        <taxon>Pseudomonas</taxon>
    </lineage>
</organism>
<dbReference type="AlphaFoldDB" id="A0A0U4W8B1"/>
<dbReference type="EMBL" id="CP013987">
    <property type="protein sequence ID" value="ALZ84165.1"/>
    <property type="molecule type" value="Genomic_DNA"/>
</dbReference>
<protein>
    <submittedName>
        <fullName evidence="2">Uncharacterized protein</fullName>
    </submittedName>
</protein>
<feature type="compositionally biased region" description="Polar residues" evidence="1">
    <location>
        <begin position="57"/>
        <end position="68"/>
    </location>
</feature>
<feature type="region of interest" description="Disordered" evidence="1">
    <location>
        <begin position="57"/>
        <end position="89"/>
    </location>
</feature>
<dbReference type="OrthoDB" id="6897700at2"/>
<evidence type="ECO:0000313" key="3">
    <source>
        <dbReference type="Proteomes" id="UP000064137"/>
    </source>
</evidence>
<evidence type="ECO:0000313" key="2">
    <source>
        <dbReference type="EMBL" id="ALZ84165.1"/>
    </source>
</evidence>
<name>A0A0U4W8B1_9PSED</name>
<reference evidence="2 3" key="1">
    <citation type="submission" date="2016-01" db="EMBL/GenBank/DDBJ databases">
        <title>Annotation of Pseudomonas oryzihabitans USDA-ARS-USMARC-56511.</title>
        <authorList>
            <person name="Harhay G.P."/>
            <person name="Harhay D.M."/>
            <person name="Smith T.P.L."/>
            <person name="Bono J.L."/>
            <person name="Heaton M.P."/>
            <person name="Clawson M.L."/>
            <person name="Chitko-Mckown C.G."/>
            <person name="Capik S.F."/>
            <person name="DeDonder K.D."/>
            <person name="Apley M.D."/>
            <person name="Lubbers B.V."/>
            <person name="White B.J."/>
            <person name="Larson R.L."/>
        </authorList>
    </citation>
    <scope>NUCLEOTIDE SEQUENCE [LARGE SCALE GENOMIC DNA]</scope>
    <source>
        <strain evidence="2 3">USDA-ARS-USMARC-56511</strain>
    </source>
</reference>
<accession>A0A0U4W8B1</accession>
<proteinExistence type="predicted"/>